<feature type="compositionally biased region" description="Low complexity" evidence="5">
    <location>
        <begin position="650"/>
        <end position="663"/>
    </location>
</feature>
<comment type="subcellular location">
    <subcellularLocation>
        <location evidence="1">Nucleus</location>
    </subcellularLocation>
</comment>
<dbReference type="PANTHER" id="PTHR46910">
    <property type="entry name" value="TRANSCRIPTION FACTOR PDR1"/>
    <property type="match status" value="1"/>
</dbReference>
<evidence type="ECO:0000313" key="7">
    <source>
        <dbReference type="EMBL" id="KIO13102.1"/>
    </source>
</evidence>
<dbReference type="InterPro" id="IPR036864">
    <property type="entry name" value="Zn2-C6_fun-type_DNA-bd_sf"/>
</dbReference>
<dbReference type="OrthoDB" id="3263880at2759"/>
<feature type="domain" description="Zn(2)-C6 fungal-type" evidence="6">
    <location>
        <begin position="37"/>
        <end position="79"/>
    </location>
</feature>
<dbReference type="CDD" id="cd00067">
    <property type="entry name" value="GAL4"/>
    <property type="match status" value="1"/>
</dbReference>
<dbReference type="InParanoid" id="A0A0C3KU45"/>
<gene>
    <name evidence="7" type="ORF">M404DRAFT_992679</name>
</gene>
<feature type="region of interest" description="Disordered" evidence="5">
    <location>
        <begin position="1"/>
        <end position="36"/>
    </location>
</feature>
<dbReference type="SUPFAM" id="SSF57701">
    <property type="entry name" value="Zn2/Cys6 DNA-binding domain"/>
    <property type="match status" value="1"/>
</dbReference>
<protein>
    <recommendedName>
        <fullName evidence="6">Zn(2)-C6 fungal-type domain-containing protein</fullName>
    </recommendedName>
</protein>
<feature type="compositionally biased region" description="Low complexity" evidence="5">
    <location>
        <begin position="206"/>
        <end position="218"/>
    </location>
</feature>
<dbReference type="GO" id="GO:0003677">
    <property type="term" value="F:DNA binding"/>
    <property type="evidence" value="ECO:0007669"/>
    <property type="project" value="UniProtKB-KW"/>
</dbReference>
<reference evidence="8" key="2">
    <citation type="submission" date="2015-01" db="EMBL/GenBank/DDBJ databases">
        <title>Evolutionary Origins and Diversification of the Mycorrhizal Mutualists.</title>
        <authorList>
            <consortium name="DOE Joint Genome Institute"/>
            <consortium name="Mycorrhizal Genomics Consortium"/>
            <person name="Kohler A."/>
            <person name="Kuo A."/>
            <person name="Nagy L.G."/>
            <person name="Floudas D."/>
            <person name="Copeland A."/>
            <person name="Barry K.W."/>
            <person name="Cichocki N."/>
            <person name="Veneault-Fourrey C."/>
            <person name="LaButti K."/>
            <person name="Lindquist E.A."/>
            <person name="Lipzen A."/>
            <person name="Lundell T."/>
            <person name="Morin E."/>
            <person name="Murat C."/>
            <person name="Riley R."/>
            <person name="Ohm R."/>
            <person name="Sun H."/>
            <person name="Tunlid A."/>
            <person name="Henrissat B."/>
            <person name="Grigoriev I.V."/>
            <person name="Hibbett D.S."/>
            <person name="Martin F."/>
        </authorList>
    </citation>
    <scope>NUCLEOTIDE SEQUENCE [LARGE SCALE GENOMIC DNA]</scope>
    <source>
        <strain evidence="8">Marx 270</strain>
    </source>
</reference>
<dbReference type="AlphaFoldDB" id="A0A0C3KU45"/>
<evidence type="ECO:0000256" key="2">
    <source>
        <dbReference type="ARBA" id="ARBA00022723"/>
    </source>
</evidence>
<dbReference type="InterPro" id="IPR050987">
    <property type="entry name" value="AtrR-like"/>
</dbReference>
<feature type="region of interest" description="Disordered" evidence="5">
    <location>
        <begin position="702"/>
        <end position="767"/>
    </location>
</feature>
<name>A0A0C3KU45_PISTI</name>
<dbReference type="Proteomes" id="UP000054217">
    <property type="component" value="Unassembled WGS sequence"/>
</dbReference>
<dbReference type="Gene3D" id="4.10.240.10">
    <property type="entry name" value="Zn(2)-C6 fungal-type DNA-binding domain"/>
    <property type="match status" value="1"/>
</dbReference>
<dbReference type="GO" id="GO:0000981">
    <property type="term" value="F:DNA-binding transcription factor activity, RNA polymerase II-specific"/>
    <property type="evidence" value="ECO:0007669"/>
    <property type="project" value="InterPro"/>
</dbReference>
<organism evidence="7 8">
    <name type="scientific">Pisolithus tinctorius Marx 270</name>
    <dbReference type="NCBI Taxonomy" id="870435"/>
    <lineage>
        <taxon>Eukaryota</taxon>
        <taxon>Fungi</taxon>
        <taxon>Dikarya</taxon>
        <taxon>Basidiomycota</taxon>
        <taxon>Agaricomycotina</taxon>
        <taxon>Agaricomycetes</taxon>
        <taxon>Agaricomycetidae</taxon>
        <taxon>Boletales</taxon>
        <taxon>Sclerodermatineae</taxon>
        <taxon>Pisolithaceae</taxon>
        <taxon>Pisolithus</taxon>
    </lineage>
</organism>
<feature type="compositionally biased region" description="Low complexity" evidence="5">
    <location>
        <begin position="355"/>
        <end position="379"/>
    </location>
</feature>
<dbReference type="EMBL" id="KN831946">
    <property type="protein sequence ID" value="KIO13102.1"/>
    <property type="molecule type" value="Genomic_DNA"/>
</dbReference>
<evidence type="ECO:0000256" key="4">
    <source>
        <dbReference type="ARBA" id="ARBA00023242"/>
    </source>
</evidence>
<evidence type="ECO:0000256" key="5">
    <source>
        <dbReference type="SAM" id="MobiDB-lite"/>
    </source>
</evidence>
<evidence type="ECO:0000256" key="1">
    <source>
        <dbReference type="ARBA" id="ARBA00004123"/>
    </source>
</evidence>
<evidence type="ECO:0000259" key="6">
    <source>
        <dbReference type="PROSITE" id="PS50048"/>
    </source>
</evidence>
<feature type="compositionally biased region" description="Polar residues" evidence="5">
    <location>
        <begin position="27"/>
        <end position="36"/>
    </location>
</feature>
<feature type="compositionally biased region" description="Low complexity" evidence="5">
    <location>
        <begin position="1"/>
        <end position="25"/>
    </location>
</feature>
<evidence type="ECO:0000313" key="8">
    <source>
        <dbReference type="Proteomes" id="UP000054217"/>
    </source>
</evidence>
<keyword evidence="4" id="KW-0539">Nucleus</keyword>
<dbReference type="SMART" id="SM00066">
    <property type="entry name" value="GAL4"/>
    <property type="match status" value="1"/>
</dbReference>
<dbReference type="PANTHER" id="PTHR46910:SF3">
    <property type="entry name" value="HALOTOLERANCE PROTEIN 9-RELATED"/>
    <property type="match status" value="1"/>
</dbReference>
<evidence type="ECO:0000256" key="3">
    <source>
        <dbReference type="ARBA" id="ARBA00023125"/>
    </source>
</evidence>
<keyword evidence="3" id="KW-0238">DNA-binding</keyword>
<dbReference type="PROSITE" id="PS50048">
    <property type="entry name" value="ZN2_CY6_FUNGAL_2"/>
    <property type="match status" value="1"/>
</dbReference>
<keyword evidence="2" id="KW-0479">Metal-binding</keyword>
<proteinExistence type="predicted"/>
<dbReference type="InterPro" id="IPR001138">
    <property type="entry name" value="Zn2Cys6_DnaBD"/>
</dbReference>
<sequence>MSPRASSAAHRSTASAAAPYPRRASGQPKSTRQQFSACGACRMRRVRCDLKDLAPTTTPDGAQQPSCSNCKERNIKCVDEFAEVKAVKLLRRGRRLQQVEAVYGKVTDAPSPTQHASTPTSAPSNLQQSIIPQLKIEFLSSTFFRRFCAQRPVIEPTEFTTRYFEHLKGSTPLSIEGQMLAMLLVTWATSFGINEYGAEMEISDLTPTSPTSPKFTPDSDGELSDPKRVWALRTEAMTREILALVDTHGILRRPSWDGVRVMLLLLPLTKGIQSSMERRTTYEATLSQVYALCYLTSPSSVNSGSGPFGDALVRARIFWYAYTHESVTTGLRGGRLIFNEDDIHVFQNTLPPQYSASSSASSPSSAPGSSLPSPASSSPVTAEFPSSHDPRSHARMPFAFMLVKQFFSLALSVSGVCRAIHTHLTGPRALQCAEAGISVAHEAMMNIWDNLTHCWEDFEAFRRDAGSTVGGGLIRGEDVERIVSGWQVFIFECLNVIRDALKHRVDLQVSSSSNNDRAVAANLHAYAVRRCRMFIPRVIDILKRHLAVPSSGFFIHDAGLIRGGCFFAGLLLAQSDLDGDMDMDIKCDDGTRWDTDVEEGVDVCLRALGEIRWVCADSHKQEKSLRAHWEARLHRDDDRGQKSSRGLVGSQCSQSYSSSQDHSPYMLDKTPLSRPNQHDGFRSLSLVSAGGQVRPLLPPLSMSFPRVESGPDTALTDDGAGSWAAYTPPTTSGSATSTIATQRSTSPTSPPPSLTSVKHSIPPLKTEDAGYSIPDMEQFSFTVDGAATGPNLIGPGLGSPHAWAYPHHQHLDPTMIYSGTDAVLGRIGEDGCPHFGSDCQAFYHQ</sequence>
<feature type="region of interest" description="Disordered" evidence="5">
    <location>
        <begin position="354"/>
        <end position="389"/>
    </location>
</feature>
<dbReference type="GO" id="GO:0008270">
    <property type="term" value="F:zinc ion binding"/>
    <property type="evidence" value="ECO:0007669"/>
    <property type="project" value="InterPro"/>
</dbReference>
<reference evidence="7 8" key="1">
    <citation type="submission" date="2014-04" db="EMBL/GenBank/DDBJ databases">
        <authorList>
            <consortium name="DOE Joint Genome Institute"/>
            <person name="Kuo A."/>
            <person name="Kohler A."/>
            <person name="Costa M.D."/>
            <person name="Nagy L.G."/>
            <person name="Floudas D."/>
            <person name="Copeland A."/>
            <person name="Barry K.W."/>
            <person name="Cichocki N."/>
            <person name="Veneault-Fourrey C."/>
            <person name="LaButti K."/>
            <person name="Lindquist E.A."/>
            <person name="Lipzen A."/>
            <person name="Lundell T."/>
            <person name="Morin E."/>
            <person name="Murat C."/>
            <person name="Sun H."/>
            <person name="Tunlid A."/>
            <person name="Henrissat B."/>
            <person name="Grigoriev I.V."/>
            <person name="Hibbett D.S."/>
            <person name="Martin F."/>
            <person name="Nordberg H.P."/>
            <person name="Cantor M.N."/>
            <person name="Hua S.X."/>
        </authorList>
    </citation>
    <scope>NUCLEOTIDE SEQUENCE [LARGE SCALE GENOMIC DNA]</scope>
    <source>
        <strain evidence="7 8">Marx 270</strain>
    </source>
</reference>
<accession>A0A0C3KU45</accession>
<feature type="compositionally biased region" description="Low complexity" evidence="5">
    <location>
        <begin position="724"/>
        <end position="747"/>
    </location>
</feature>
<feature type="region of interest" description="Disordered" evidence="5">
    <location>
        <begin position="203"/>
        <end position="222"/>
    </location>
</feature>
<dbReference type="STRING" id="870435.A0A0C3KU45"/>
<dbReference type="GO" id="GO:0005634">
    <property type="term" value="C:nucleus"/>
    <property type="evidence" value="ECO:0007669"/>
    <property type="project" value="UniProtKB-SubCell"/>
</dbReference>
<feature type="region of interest" description="Disordered" evidence="5">
    <location>
        <begin position="635"/>
        <end position="682"/>
    </location>
</feature>
<keyword evidence="8" id="KW-1185">Reference proteome</keyword>
<dbReference type="HOGENOM" id="CLU_013429_1_0_1"/>